<dbReference type="EMBL" id="JAVDQD010000013">
    <property type="protein sequence ID" value="MDR6241880.1"/>
    <property type="molecule type" value="Genomic_DNA"/>
</dbReference>
<comment type="caution">
    <text evidence="2">The sequence shown here is derived from an EMBL/GenBank/DDBJ whole genome shotgun (WGS) entry which is preliminary data.</text>
</comment>
<dbReference type="InterPro" id="IPR008160">
    <property type="entry name" value="Collagen"/>
</dbReference>
<keyword evidence="3" id="KW-1185">Reference proteome</keyword>
<proteinExistence type="predicted"/>
<dbReference type="AlphaFoldDB" id="A0AAE3XSZ5"/>
<evidence type="ECO:0000313" key="2">
    <source>
        <dbReference type="EMBL" id="MDR6241880.1"/>
    </source>
</evidence>
<evidence type="ECO:0000256" key="1">
    <source>
        <dbReference type="SAM" id="MobiDB-lite"/>
    </source>
</evidence>
<evidence type="ECO:0000313" key="3">
    <source>
        <dbReference type="Proteomes" id="UP001185092"/>
    </source>
</evidence>
<feature type="compositionally biased region" description="Pro residues" evidence="1">
    <location>
        <begin position="42"/>
        <end position="53"/>
    </location>
</feature>
<name>A0AAE3XSZ5_9BACT</name>
<reference evidence="2" key="1">
    <citation type="submission" date="2023-07" db="EMBL/GenBank/DDBJ databases">
        <title>Genomic Encyclopedia of Type Strains, Phase IV (KMG-IV): sequencing the most valuable type-strain genomes for metagenomic binning, comparative biology and taxonomic classification.</title>
        <authorList>
            <person name="Goeker M."/>
        </authorList>
    </citation>
    <scope>NUCLEOTIDE SEQUENCE</scope>
    <source>
        <strain evidence="2">DSM 26174</strain>
    </source>
</reference>
<accession>A0AAE3XSZ5</accession>
<organism evidence="2 3">
    <name type="scientific">Aureibacter tunicatorum</name>
    <dbReference type="NCBI Taxonomy" id="866807"/>
    <lineage>
        <taxon>Bacteria</taxon>
        <taxon>Pseudomonadati</taxon>
        <taxon>Bacteroidota</taxon>
        <taxon>Cytophagia</taxon>
        <taxon>Cytophagales</taxon>
        <taxon>Persicobacteraceae</taxon>
        <taxon>Aureibacter</taxon>
    </lineage>
</organism>
<protein>
    <submittedName>
        <fullName evidence="2">Uncharacterized protein</fullName>
    </submittedName>
</protein>
<dbReference type="Proteomes" id="UP001185092">
    <property type="component" value="Unassembled WGS sequence"/>
</dbReference>
<dbReference type="PANTHER" id="PTHR24637">
    <property type="entry name" value="COLLAGEN"/>
    <property type="match status" value="1"/>
</dbReference>
<sequence length="191" mass="21035">MADTLEQYDGQHGAPGPRGEKGAVGLRGLPGPPGLRGEIGQPGPPGELGPPGLPGVKGKDGKNGRSFPPLSLARDSVYKEIINVNEDGSKGEYVKRSLRDNTHNKLYRKLFEIELNNESNSEAIKLEEGYISDWTWTPDGEPNPISINDDFDFHYTEPINIPYSFLYKWGLQRRFFTPSGPEGEIGPQGEQ</sequence>
<feature type="region of interest" description="Disordered" evidence="1">
    <location>
        <begin position="1"/>
        <end position="70"/>
    </location>
</feature>
<gene>
    <name evidence="2" type="ORF">HNQ88_004967</name>
</gene>
<dbReference type="Pfam" id="PF01391">
    <property type="entry name" value="Collagen"/>
    <property type="match status" value="1"/>
</dbReference>
<dbReference type="RefSeq" id="WP_309943050.1">
    <property type="nucleotide sequence ID" value="NZ_AP025310.1"/>
</dbReference>